<dbReference type="InterPro" id="IPR000679">
    <property type="entry name" value="Znf_GATA"/>
</dbReference>
<dbReference type="Proteomes" id="UP000031512">
    <property type="component" value="Chromosome 3"/>
</dbReference>
<accession>L0B0C0</accession>
<keyword evidence="1" id="KW-0863">Zinc-finger</keyword>
<keyword evidence="1" id="KW-0862">Zinc</keyword>
<protein>
    <recommendedName>
        <fullName evidence="2">GATA-type domain-containing protein</fullName>
    </recommendedName>
</protein>
<evidence type="ECO:0000313" key="3">
    <source>
        <dbReference type="EMBL" id="AFZ81265.1"/>
    </source>
</evidence>
<dbReference type="GO" id="GO:0043565">
    <property type="term" value="F:sequence-specific DNA binding"/>
    <property type="evidence" value="ECO:0007669"/>
    <property type="project" value="InterPro"/>
</dbReference>
<dbReference type="eggNOG" id="ENOG502QX82">
    <property type="taxonomic scope" value="Eukaryota"/>
</dbReference>
<keyword evidence="4" id="KW-1185">Reference proteome</keyword>
<dbReference type="Pfam" id="PF00320">
    <property type="entry name" value="GATA"/>
    <property type="match status" value="1"/>
</dbReference>
<gene>
    <name evidence="3" type="ORF">BEWA_006740</name>
</gene>
<feature type="domain" description="GATA-type" evidence="2">
    <location>
        <begin position="374"/>
        <end position="408"/>
    </location>
</feature>
<evidence type="ECO:0000259" key="2">
    <source>
        <dbReference type="PROSITE" id="PS50114"/>
    </source>
</evidence>
<dbReference type="GeneID" id="15805468"/>
<dbReference type="PROSITE" id="PS50114">
    <property type="entry name" value="GATA_ZN_FINGER_2"/>
    <property type="match status" value="1"/>
</dbReference>
<dbReference type="OrthoDB" id="366013at2759"/>
<dbReference type="InterPro" id="IPR013088">
    <property type="entry name" value="Znf_NHR/GATA"/>
</dbReference>
<sequence>MNDFTKEAFGRHAKNSENKTMQDYIEYGNMNRGYSSNKPSPTLSSSSYFNQIPPTINLQSHFTSALIADGAIPEHAIDSFNDVNDADNGHSLYEREIQRRNLSPKHESLGKVSPSQYIMPQKQDEHTTTDNSLEDIREVGSYADCNGETEGYEVTNSPLQGEQNSQGIKYEMLNCGQGYQGDQVPDMTQGYYYNMFPYGHQQLYNDGDIYQNFNNAVDTNNEGIQHLNSSPPAFDGFLAGERYGSSSPIISGRGDSRSSPVHYSQLIQQNGAFHPNLHVSAGGMIPDLSMPTWLPTPTPTPETDTSARMSDSGSIHSYHGNSPLLFGHDPFILHANNMTNRSTNMRDNLIANRMNMHGKKRISQTPTVGRPRLNRNNYSCANCKVKTTPQWRYVNGIAVCNACYMRIRKDKSRIIQIGGKYIKKADK</sequence>
<proteinExistence type="predicted"/>
<dbReference type="KEGG" id="beq:BEWA_006740"/>
<dbReference type="GO" id="GO:0008270">
    <property type="term" value="F:zinc ion binding"/>
    <property type="evidence" value="ECO:0007669"/>
    <property type="project" value="UniProtKB-KW"/>
</dbReference>
<reference evidence="3 4" key="1">
    <citation type="journal article" date="2012" name="BMC Genomics">
        <title>Comparative genomic analysis and phylogenetic position of Theileria equi.</title>
        <authorList>
            <person name="Kappmeyer L.S."/>
            <person name="Thiagarajan M."/>
            <person name="Herndon D.R."/>
            <person name="Ramsay J.D."/>
            <person name="Caler E."/>
            <person name="Djikeng A."/>
            <person name="Gillespie J.J."/>
            <person name="Lau A.O."/>
            <person name="Roalson E.H."/>
            <person name="Silva J.C."/>
            <person name="Silva M.G."/>
            <person name="Suarez C.E."/>
            <person name="Ueti M.W."/>
            <person name="Nene V.M."/>
            <person name="Mealey R.H."/>
            <person name="Knowles D.P."/>
            <person name="Brayton K.A."/>
        </authorList>
    </citation>
    <scope>NUCLEOTIDE SEQUENCE [LARGE SCALE GENOMIC DNA]</scope>
    <source>
        <strain evidence="3 4">WA</strain>
    </source>
</reference>
<dbReference type="EMBL" id="CP001670">
    <property type="protein sequence ID" value="AFZ81265.1"/>
    <property type="molecule type" value="Genomic_DNA"/>
</dbReference>
<organism evidence="3 4">
    <name type="scientific">Theileria equi strain WA</name>
    <dbReference type="NCBI Taxonomy" id="1537102"/>
    <lineage>
        <taxon>Eukaryota</taxon>
        <taxon>Sar</taxon>
        <taxon>Alveolata</taxon>
        <taxon>Apicomplexa</taxon>
        <taxon>Aconoidasida</taxon>
        <taxon>Piroplasmida</taxon>
        <taxon>Theileriidae</taxon>
        <taxon>Theileria</taxon>
    </lineage>
</organism>
<dbReference type="SMART" id="SM00401">
    <property type="entry name" value="ZnF_GATA"/>
    <property type="match status" value="1"/>
</dbReference>
<dbReference type="Gene3D" id="3.30.50.10">
    <property type="entry name" value="Erythroid Transcription Factor GATA-1, subunit A"/>
    <property type="match status" value="1"/>
</dbReference>
<dbReference type="STRING" id="1537102.L0B0C0"/>
<keyword evidence="1" id="KW-0479">Metal-binding</keyword>
<name>L0B0C0_THEEQ</name>
<dbReference type="VEuPathDB" id="PiroplasmaDB:BEWA_006740"/>
<evidence type="ECO:0000256" key="1">
    <source>
        <dbReference type="PROSITE-ProRule" id="PRU00094"/>
    </source>
</evidence>
<dbReference type="SUPFAM" id="SSF57716">
    <property type="entry name" value="Glucocorticoid receptor-like (DNA-binding domain)"/>
    <property type="match status" value="1"/>
</dbReference>
<dbReference type="AlphaFoldDB" id="L0B0C0"/>
<dbReference type="RefSeq" id="XP_004830931.1">
    <property type="nucleotide sequence ID" value="XM_004830874.1"/>
</dbReference>
<dbReference type="GO" id="GO:0006355">
    <property type="term" value="P:regulation of DNA-templated transcription"/>
    <property type="evidence" value="ECO:0007669"/>
    <property type="project" value="InterPro"/>
</dbReference>
<evidence type="ECO:0000313" key="4">
    <source>
        <dbReference type="Proteomes" id="UP000031512"/>
    </source>
</evidence>